<protein>
    <recommendedName>
        <fullName evidence="4">tRNA-splicing endonuclease subunit Sen54 N-terminal domain-containing protein</fullName>
    </recommendedName>
</protein>
<dbReference type="InterPro" id="IPR024337">
    <property type="entry name" value="tRNA_splic_suSen54"/>
</dbReference>
<evidence type="ECO:0000259" key="4">
    <source>
        <dbReference type="Pfam" id="PF12928"/>
    </source>
</evidence>
<dbReference type="PANTHER" id="PTHR21027:SF1">
    <property type="entry name" value="TRNA-SPLICING ENDONUCLEASE SUBUNIT SEN54"/>
    <property type="match status" value="1"/>
</dbReference>
<dbReference type="AlphaFoldDB" id="A0A182STA4"/>
<name>A0A182STA4_9DIPT</name>
<evidence type="ECO:0000313" key="6">
    <source>
        <dbReference type="Proteomes" id="UP000075901"/>
    </source>
</evidence>
<proteinExistence type="inferred from homology"/>
<sequence length="301" mass="35516">MDSSGEQRNALLSGQEMVKHHTESYEVQAQFNRLVSLEEFDETRQADLERMKDQFRRLLSQERVNKSNSISEGVWEHDQRRIRITKVEGKWQSFGYEDATGKYVESHEGLFLMEMNRLMVRWKNMVVSIEQGYSLFLGQPETLTLEEYQVYSILVRASYYVLRYDSSRRYSSADSDLPSAEERYVWRNLFEMLNQSNPRDNGTIPKEHSKLYESVRKSMREYCNIIRKPSCSNHTSSCDNESEDEPVNKRQKPESTVTNSENDGFKRIEQFRRMFDRFDIVQSLIEEAPSDIAEPEEKCSL</sequence>
<accession>A0A182STA4</accession>
<reference evidence="5" key="2">
    <citation type="submission" date="2020-05" db="UniProtKB">
        <authorList>
            <consortium name="EnsemblMetazoa"/>
        </authorList>
    </citation>
    <scope>IDENTIFICATION</scope>
    <source>
        <strain evidence="5">maculatus3</strain>
    </source>
</reference>
<evidence type="ECO:0000313" key="5">
    <source>
        <dbReference type="EnsemblMetazoa" id="AMAM012953-PA"/>
    </source>
</evidence>
<dbReference type="Pfam" id="PF12928">
    <property type="entry name" value="tRNA_int_end_N2"/>
    <property type="match status" value="1"/>
</dbReference>
<dbReference type="GO" id="GO:0000379">
    <property type="term" value="P:tRNA-type intron splice site recognition and cleavage"/>
    <property type="evidence" value="ECO:0007669"/>
    <property type="project" value="TreeGrafter"/>
</dbReference>
<evidence type="ECO:0000256" key="1">
    <source>
        <dbReference type="ARBA" id="ARBA00005736"/>
    </source>
</evidence>
<evidence type="ECO:0000256" key="2">
    <source>
        <dbReference type="ARBA" id="ARBA00022694"/>
    </source>
</evidence>
<feature type="domain" description="tRNA-splicing endonuclease subunit Sen54 N-terminal" evidence="4">
    <location>
        <begin position="57"/>
        <end position="122"/>
    </location>
</feature>
<reference evidence="6" key="1">
    <citation type="submission" date="2013-09" db="EMBL/GenBank/DDBJ databases">
        <title>The Genome Sequence of Anopheles maculatus species B.</title>
        <authorList>
            <consortium name="The Broad Institute Genomics Platform"/>
            <person name="Neafsey D.E."/>
            <person name="Besansky N."/>
            <person name="Howell P."/>
            <person name="Walton C."/>
            <person name="Young S.K."/>
            <person name="Zeng Q."/>
            <person name="Gargeya S."/>
            <person name="Fitzgerald M."/>
            <person name="Haas B."/>
            <person name="Abouelleil A."/>
            <person name="Allen A.W."/>
            <person name="Alvarado L."/>
            <person name="Arachchi H.M."/>
            <person name="Berlin A.M."/>
            <person name="Chapman S.B."/>
            <person name="Gainer-Dewar J."/>
            <person name="Goldberg J."/>
            <person name="Griggs A."/>
            <person name="Gujja S."/>
            <person name="Hansen M."/>
            <person name="Howarth C."/>
            <person name="Imamovic A."/>
            <person name="Ireland A."/>
            <person name="Larimer J."/>
            <person name="McCowan C."/>
            <person name="Murphy C."/>
            <person name="Pearson M."/>
            <person name="Poon T.W."/>
            <person name="Priest M."/>
            <person name="Roberts A."/>
            <person name="Saif S."/>
            <person name="Shea T."/>
            <person name="Sisk P."/>
            <person name="Sykes S."/>
            <person name="Wortman J."/>
            <person name="Nusbaum C."/>
            <person name="Birren B."/>
        </authorList>
    </citation>
    <scope>NUCLEOTIDE SEQUENCE [LARGE SCALE GENOMIC DNA]</scope>
    <source>
        <strain evidence="6">maculatus3</strain>
    </source>
</reference>
<dbReference type="EnsemblMetazoa" id="AMAM012953-RA">
    <property type="protein sequence ID" value="AMAM012953-PA"/>
    <property type="gene ID" value="AMAM012953"/>
</dbReference>
<dbReference type="Proteomes" id="UP000075901">
    <property type="component" value="Unassembled WGS sequence"/>
</dbReference>
<comment type="similarity">
    <text evidence="1">Belongs to the SEN54 family.</text>
</comment>
<keyword evidence="6" id="KW-1185">Reference proteome</keyword>
<dbReference type="PANTHER" id="PTHR21027">
    <property type="entry name" value="TRNA-SPLICING ENDONUCLEASE SUBUNIT SEN54"/>
    <property type="match status" value="1"/>
</dbReference>
<evidence type="ECO:0000256" key="3">
    <source>
        <dbReference type="SAM" id="MobiDB-lite"/>
    </source>
</evidence>
<feature type="region of interest" description="Disordered" evidence="3">
    <location>
        <begin position="231"/>
        <end position="263"/>
    </location>
</feature>
<keyword evidence="2" id="KW-0819">tRNA processing</keyword>
<dbReference type="VEuPathDB" id="VectorBase:AMAM012953"/>
<dbReference type="InterPro" id="IPR024336">
    <property type="entry name" value="tRNA_splic_suSen54_N"/>
</dbReference>
<organism evidence="5 6">
    <name type="scientific">Anopheles maculatus</name>
    <dbReference type="NCBI Taxonomy" id="74869"/>
    <lineage>
        <taxon>Eukaryota</taxon>
        <taxon>Metazoa</taxon>
        <taxon>Ecdysozoa</taxon>
        <taxon>Arthropoda</taxon>
        <taxon>Hexapoda</taxon>
        <taxon>Insecta</taxon>
        <taxon>Pterygota</taxon>
        <taxon>Neoptera</taxon>
        <taxon>Endopterygota</taxon>
        <taxon>Diptera</taxon>
        <taxon>Nematocera</taxon>
        <taxon>Culicoidea</taxon>
        <taxon>Culicidae</taxon>
        <taxon>Anophelinae</taxon>
        <taxon>Anopheles</taxon>
        <taxon>Anopheles maculatus group</taxon>
    </lineage>
</organism>
<dbReference type="GO" id="GO:0000214">
    <property type="term" value="C:tRNA-intron endonuclease complex"/>
    <property type="evidence" value="ECO:0007669"/>
    <property type="project" value="TreeGrafter"/>
</dbReference>